<evidence type="ECO:0000313" key="2">
    <source>
        <dbReference type="EMBL" id="MFD2415537.1"/>
    </source>
</evidence>
<organism evidence="2 3">
    <name type="scientific">Amycolatopsis pigmentata</name>
    <dbReference type="NCBI Taxonomy" id="450801"/>
    <lineage>
        <taxon>Bacteria</taxon>
        <taxon>Bacillati</taxon>
        <taxon>Actinomycetota</taxon>
        <taxon>Actinomycetes</taxon>
        <taxon>Pseudonocardiales</taxon>
        <taxon>Pseudonocardiaceae</taxon>
        <taxon>Amycolatopsis</taxon>
    </lineage>
</organism>
<dbReference type="EMBL" id="JBHUKR010000004">
    <property type="protein sequence ID" value="MFD2415537.1"/>
    <property type="molecule type" value="Genomic_DNA"/>
</dbReference>
<dbReference type="Proteomes" id="UP001597417">
    <property type="component" value="Unassembled WGS sequence"/>
</dbReference>
<sequence length="99" mass="10587">MPGATTPLHRTLNTATQDANNAAARKTCDNVWVPYDGKLLNCDEYPFASTEEGAAKGDGNYSARLIDAGDNQAAGRWLNSNYTLNRILDGDALSIAITP</sequence>
<proteinExistence type="predicted"/>
<dbReference type="RefSeq" id="WP_378261418.1">
    <property type="nucleotide sequence ID" value="NZ_JBHUKR010000004.1"/>
</dbReference>
<evidence type="ECO:0000313" key="3">
    <source>
        <dbReference type="Proteomes" id="UP001597417"/>
    </source>
</evidence>
<evidence type="ECO:0000259" key="1">
    <source>
        <dbReference type="Pfam" id="PF14040"/>
    </source>
</evidence>
<dbReference type="Pfam" id="PF14040">
    <property type="entry name" value="DNase_NucA_NucB"/>
    <property type="match status" value="1"/>
</dbReference>
<accession>A0ABW5FP46</accession>
<keyword evidence="3" id="KW-1185">Reference proteome</keyword>
<comment type="caution">
    <text evidence="2">The sequence shown here is derived from an EMBL/GenBank/DDBJ whole genome shotgun (WGS) entry which is preliminary data.</text>
</comment>
<reference evidence="3" key="1">
    <citation type="journal article" date="2019" name="Int. J. Syst. Evol. Microbiol.">
        <title>The Global Catalogue of Microorganisms (GCM) 10K type strain sequencing project: providing services to taxonomists for standard genome sequencing and annotation.</title>
        <authorList>
            <consortium name="The Broad Institute Genomics Platform"/>
            <consortium name="The Broad Institute Genome Sequencing Center for Infectious Disease"/>
            <person name="Wu L."/>
            <person name="Ma J."/>
        </authorList>
    </citation>
    <scope>NUCLEOTIDE SEQUENCE [LARGE SCALE GENOMIC DNA]</scope>
    <source>
        <strain evidence="3">CGMCC 4.7645</strain>
    </source>
</reference>
<name>A0ABW5FP46_9PSEU</name>
<feature type="domain" description="Deoxyribonuclease NucA/NucB" evidence="1">
    <location>
        <begin position="13"/>
        <end position="94"/>
    </location>
</feature>
<gene>
    <name evidence="2" type="ORF">ACFSXZ_04265</name>
</gene>
<dbReference type="InterPro" id="IPR029476">
    <property type="entry name" value="DNase_NucA_NucB"/>
</dbReference>
<protein>
    <submittedName>
        <fullName evidence="2">NucA/NucB deoxyribonuclease domain-containing protein</fullName>
    </submittedName>
</protein>